<dbReference type="EMBL" id="CABVLU010000005">
    <property type="protein sequence ID" value="VVT58526.1"/>
    <property type="molecule type" value="Genomic_DNA"/>
</dbReference>
<feature type="domain" description="Inosine/uridine-preferring nucleoside hydrolase" evidence="4">
    <location>
        <begin position="4"/>
        <end position="362"/>
    </location>
</feature>
<dbReference type="PANTHER" id="PTHR12304">
    <property type="entry name" value="INOSINE-URIDINE PREFERRING NUCLEOSIDE HYDROLASE"/>
    <property type="match status" value="1"/>
</dbReference>
<evidence type="ECO:0000256" key="2">
    <source>
        <dbReference type="ARBA" id="ARBA00022801"/>
    </source>
</evidence>
<evidence type="ECO:0000256" key="1">
    <source>
        <dbReference type="ARBA" id="ARBA00009176"/>
    </source>
</evidence>
<evidence type="ECO:0000259" key="4">
    <source>
        <dbReference type="Pfam" id="PF01156"/>
    </source>
</evidence>
<dbReference type="Gene3D" id="3.90.245.10">
    <property type="entry name" value="Ribonucleoside hydrolase-like"/>
    <property type="match status" value="1"/>
</dbReference>
<proteinExistence type="inferred from homology"/>
<dbReference type="PANTHER" id="PTHR12304:SF56">
    <property type="entry name" value="HYDROLASE, PUTATIVE (AFU_ORTHOLOGUE AFUA_1G11790)-RELATED"/>
    <property type="match status" value="1"/>
</dbReference>
<dbReference type="Proteomes" id="UP000398389">
    <property type="component" value="Unassembled WGS sequence"/>
</dbReference>
<dbReference type="GO" id="GO:0006152">
    <property type="term" value="P:purine nucleoside catabolic process"/>
    <property type="evidence" value="ECO:0007669"/>
    <property type="project" value="TreeGrafter"/>
</dbReference>
<dbReference type="AlphaFoldDB" id="A0A5E8CB42"/>
<dbReference type="GO" id="GO:0005829">
    <property type="term" value="C:cytosol"/>
    <property type="evidence" value="ECO:0007669"/>
    <property type="project" value="TreeGrafter"/>
</dbReference>
<dbReference type="GO" id="GO:0008477">
    <property type="term" value="F:purine nucleosidase activity"/>
    <property type="evidence" value="ECO:0007669"/>
    <property type="project" value="TreeGrafter"/>
</dbReference>
<dbReference type="Pfam" id="PF01156">
    <property type="entry name" value="IU_nuc_hydro"/>
    <property type="match status" value="1"/>
</dbReference>
<keyword evidence="6" id="KW-1185">Reference proteome</keyword>
<protein>
    <recommendedName>
        <fullName evidence="4">Inosine/uridine-preferring nucleoside hydrolase domain-containing protein</fullName>
    </recommendedName>
</protein>
<keyword evidence="3" id="KW-0326">Glycosidase</keyword>
<dbReference type="SUPFAM" id="SSF53590">
    <property type="entry name" value="Nucleoside hydrolase"/>
    <property type="match status" value="1"/>
</dbReference>
<name>A0A5E8CB42_9ASCO</name>
<evidence type="ECO:0000313" key="6">
    <source>
        <dbReference type="Proteomes" id="UP000398389"/>
    </source>
</evidence>
<accession>A0A5E8CB42</accession>
<keyword evidence="2" id="KW-0378">Hydrolase</keyword>
<comment type="similarity">
    <text evidence="1">Belongs to the IUNH family.</text>
</comment>
<evidence type="ECO:0000256" key="3">
    <source>
        <dbReference type="ARBA" id="ARBA00023295"/>
    </source>
</evidence>
<organism evidence="5 6">
    <name type="scientific">Magnusiomyces paraingens</name>
    <dbReference type="NCBI Taxonomy" id="2606893"/>
    <lineage>
        <taxon>Eukaryota</taxon>
        <taxon>Fungi</taxon>
        <taxon>Dikarya</taxon>
        <taxon>Ascomycota</taxon>
        <taxon>Saccharomycotina</taxon>
        <taxon>Dipodascomycetes</taxon>
        <taxon>Dipodascales</taxon>
        <taxon>Dipodascaceae</taxon>
        <taxon>Magnusiomyces</taxon>
    </lineage>
</organism>
<dbReference type="OrthoDB" id="432381at2759"/>
<dbReference type="InterPro" id="IPR001910">
    <property type="entry name" value="Inosine/uridine_hydrolase_dom"/>
</dbReference>
<reference evidence="5 6" key="1">
    <citation type="submission" date="2019-09" db="EMBL/GenBank/DDBJ databases">
        <authorList>
            <person name="Brejova B."/>
        </authorList>
    </citation>
    <scope>NUCLEOTIDE SEQUENCE [LARGE SCALE GENOMIC DNA]</scope>
</reference>
<sequence>MQKLIIDTDPGVDDVLALTLALLSSNTDLALISLCFGNCNTENSLRNVLTLMHVLQLEESHRNTKILHSKPKIAIGLETALDGTQLDATDFHGQDGLGNVHNTAPHFSAPTHWINQFNQDSDMNLSSSSSSLPFVASKTPSYLEIINILRTEPENTVTIVAIGPLMNLAKAAEIDPYVFSRAKSVVSMGGALRVPGNVTPYSEFNVFSDPLAASRVYNLTGTLDRSPQNKSLPITLDILPLDLTEKHKMFAQDFDKVQEFHSTNPSPLFQWASIWLKQTFNTYKHISGLDDSPQHLATLGIQMHDPLAVHYALTSHLIVDNNNVVTGLWRVHKNKDVRIETNGTWTRGMTVEDRRGKPKRKDPTHNDYDEWLTEGHGNNIGVVGEYLGIRNFGQDVLSIMFGLPDNFF</sequence>
<evidence type="ECO:0000313" key="5">
    <source>
        <dbReference type="EMBL" id="VVT58526.1"/>
    </source>
</evidence>
<dbReference type="InterPro" id="IPR023186">
    <property type="entry name" value="IUNH"/>
</dbReference>
<dbReference type="RefSeq" id="XP_031856855.1">
    <property type="nucleotide sequence ID" value="XM_032000964.1"/>
</dbReference>
<gene>
    <name evidence="5" type="ORF">SAPINGB_P006253</name>
</gene>
<dbReference type="InterPro" id="IPR036452">
    <property type="entry name" value="Ribo_hydro-like"/>
</dbReference>
<dbReference type="GeneID" id="43585064"/>